<evidence type="ECO:0000259" key="3">
    <source>
        <dbReference type="Pfam" id="PF01551"/>
    </source>
</evidence>
<dbReference type="PANTHER" id="PTHR21666:SF289">
    <property type="entry name" value="L-ALA--D-GLU ENDOPEPTIDASE"/>
    <property type="match status" value="1"/>
</dbReference>
<dbReference type="EMBL" id="CP049869">
    <property type="protein sequence ID" value="QIK78948.1"/>
    <property type="molecule type" value="Genomic_DNA"/>
</dbReference>
<dbReference type="Pfam" id="PF01551">
    <property type="entry name" value="Peptidase_M23"/>
    <property type="match status" value="1"/>
</dbReference>
<dbReference type="InterPro" id="IPR016047">
    <property type="entry name" value="M23ase_b-sheet_dom"/>
</dbReference>
<dbReference type="Gene3D" id="2.70.70.10">
    <property type="entry name" value="Glucose Permease (Domain IIA)"/>
    <property type="match status" value="1"/>
</dbReference>
<dbReference type="GO" id="GO:0004222">
    <property type="term" value="F:metalloendopeptidase activity"/>
    <property type="evidence" value="ECO:0007669"/>
    <property type="project" value="TreeGrafter"/>
</dbReference>
<evidence type="ECO:0000256" key="2">
    <source>
        <dbReference type="SAM" id="SignalP"/>
    </source>
</evidence>
<reference evidence="4 5" key="1">
    <citation type="submission" date="2020-03" db="EMBL/GenBank/DDBJ databases">
        <title>Sphingomonas sp. nov., isolated from fish.</title>
        <authorList>
            <person name="Hyun D.-W."/>
            <person name="Bae J.-W."/>
        </authorList>
    </citation>
    <scope>NUCLEOTIDE SEQUENCE [LARGE SCALE GENOMIC DNA]</scope>
    <source>
        <strain evidence="4 5">HDW15B</strain>
    </source>
</reference>
<keyword evidence="1 2" id="KW-0732">Signal</keyword>
<dbReference type="Proteomes" id="UP000503222">
    <property type="component" value="Chromosome"/>
</dbReference>
<feature type="chain" id="PRO_5026170140" evidence="2">
    <location>
        <begin position="47"/>
        <end position="451"/>
    </location>
</feature>
<proteinExistence type="predicted"/>
<dbReference type="CDD" id="cd12797">
    <property type="entry name" value="M23_peptidase"/>
    <property type="match status" value="1"/>
</dbReference>
<sequence length="451" mass="46561">MPLHRPSHPLRRFGSAPVQAIAAPARRRRGLLVGAAALLFSGVAVAALPAAQPETTDDDGQWQALSLAPIARGGGTGMRQSATAAVEAIPVAPERQRLTFTLTYSGAEPFGAMLMRAGAGYADAATAHRMVGKVPGGTQVQLVLGPRAASGRTIMRVDLTAAVDRRLHIARTAQGLSLTTERIAVDSRPVRIRGRAGNGIYWALRAAGASPQAAAEYLRALAAQLDVGSEVGPNDGFDLILAHRSSASGAAQEGPLLYAGLDRVGGKQVQLVRWRSGNALTWVDANADQATNTGSGAMMWPAAGRLTSGFGYRRHPILGYSRLHAGIDIAAPSGTPIVAAAAGQVTAAGWAGGSGRMVRISHGGGIATSYAHMSAIAAEPGSFVRQGQVIGYVGSSGLSTGAHVHYSVYVSGQPVNPMTVRLSAPAPVDTRQISAVRQRLKALLGVGTQRV</sequence>
<evidence type="ECO:0000313" key="5">
    <source>
        <dbReference type="Proteomes" id="UP000503222"/>
    </source>
</evidence>
<gene>
    <name evidence="4" type="ORF">G7077_08615</name>
</gene>
<name>A0A6G7YQC4_9SPHN</name>
<feature type="domain" description="M23ase beta-sheet core" evidence="3">
    <location>
        <begin position="323"/>
        <end position="417"/>
    </location>
</feature>
<organism evidence="4 5">
    <name type="scientific">Sphingomonas piscis</name>
    <dbReference type="NCBI Taxonomy" id="2714943"/>
    <lineage>
        <taxon>Bacteria</taxon>
        <taxon>Pseudomonadati</taxon>
        <taxon>Pseudomonadota</taxon>
        <taxon>Alphaproteobacteria</taxon>
        <taxon>Sphingomonadales</taxon>
        <taxon>Sphingomonadaceae</taxon>
        <taxon>Sphingomonas</taxon>
    </lineage>
</organism>
<dbReference type="SUPFAM" id="SSF51261">
    <property type="entry name" value="Duplicated hybrid motif"/>
    <property type="match status" value="1"/>
</dbReference>
<keyword evidence="5" id="KW-1185">Reference proteome</keyword>
<dbReference type="InterPro" id="IPR011055">
    <property type="entry name" value="Dup_hybrid_motif"/>
</dbReference>
<dbReference type="RefSeq" id="WP_166411339.1">
    <property type="nucleotide sequence ID" value="NZ_CP049869.1"/>
</dbReference>
<accession>A0A6G7YQC4</accession>
<dbReference type="KEGG" id="spii:G7077_08615"/>
<dbReference type="Gene3D" id="3.10.450.350">
    <property type="match status" value="1"/>
</dbReference>
<dbReference type="InterPro" id="IPR050570">
    <property type="entry name" value="Cell_wall_metabolism_enzyme"/>
</dbReference>
<feature type="signal peptide" evidence="2">
    <location>
        <begin position="1"/>
        <end position="46"/>
    </location>
</feature>
<dbReference type="AlphaFoldDB" id="A0A6G7YQC4"/>
<dbReference type="FunFam" id="2.70.70.10:FF:000006">
    <property type="entry name" value="M23 family peptidase"/>
    <property type="match status" value="1"/>
</dbReference>
<protein>
    <submittedName>
        <fullName evidence="4">M23 family metallopeptidase</fullName>
    </submittedName>
</protein>
<evidence type="ECO:0000313" key="4">
    <source>
        <dbReference type="EMBL" id="QIK78948.1"/>
    </source>
</evidence>
<dbReference type="PANTHER" id="PTHR21666">
    <property type="entry name" value="PEPTIDASE-RELATED"/>
    <property type="match status" value="1"/>
</dbReference>
<evidence type="ECO:0000256" key="1">
    <source>
        <dbReference type="ARBA" id="ARBA00022729"/>
    </source>
</evidence>